<keyword evidence="2" id="KW-1133">Transmembrane helix</keyword>
<evidence type="ECO:0008006" key="5">
    <source>
        <dbReference type="Google" id="ProtNLM"/>
    </source>
</evidence>
<keyword evidence="2" id="KW-0812">Transmembrane</keyword>
<evidence type="ECO:0000256" key="1">
    <source>
        <dbReference type="SAM" id="MobiDB-lite"/>
    </source>
</evidence>
<protein>
    <recommendedName>
        <fullName evidence="5">Photosystem I reaction center subunit VIII</fullName>
    </recommendedName>
</protein>
<comment type="caution">
    <text evidence="3">The sequence shown here is derived from an EMBL/GenBank/DDBJ whole genome shotgun (WGS) entry which is preliminary data.</text>
</comment>
<feature type="transmembrane region" description="Helical" evidence="2">
    <location>
        <begin position="38"/>
        <end position="56"/>
    </location>
</feature>
<feature type="region of interest" description="Disordered" evidence="1">
    <location>
        <begin position="143"/>
        <end position="178"/>
    </location>
</feature>
<organism evidence="3 4">
    <name type="scientific">Prorocentrum cordatum</name>
    <dbReference type="NCBI Taxonomy" id="2364126"/>
    <lineage>
        <taxon>Eukaryota</taxon>
        <taxon>Sar</taxon>
        <taxon>Alveolata</taxon>
        <taxon>Dinophyceae</taxon>
        <taxon>Prorocentrales</taxon>
        <taxon>Prorocentraceae</taxon>
        <taxon>Prorocentrum</taxon>
    </lineage>
</organism>
<dbReference type="EMBL" id="CAUYUJ010007510">
    <property type="protein sequence ID" value="CAK0821014.1"/>
    <property type="molecule type" value="Genomic_DNA"/>
</dbReference>
<feature type="compositionally biased region" description="Low complexity" evidence="1">
    <location>
        <begin position="9"/>
        <end position="20"/>
    </location>
</feature>
<feature type="non-terminal residue" evidence="3">
    <location>
        <position position="1"/>
    </location>
</feature>
<dbReference type="Proteomes" id="UP001189429">
    <property type="component" value="Unassembled WGS sequence"/>
</dbReference>
<keyword evidence="2" id="KW-0472">Membrane</keyword>
<keyword evidence="4" id="KW-1185">Reference proteome</keyword>
<reference evidence="3" key="1">
    <citation type="submission" date="2023-10" db="EMBL/GenBank/DDBJ databases">
        <authorList>
            <person name="Chen Y."/>
            <person name="Shah S."/>
            <person name="Dougan E. K."/>
            <person name="Thang M."/>
            <person name="Chan C."/>
        </authorList>
    </citation>
    <scope>NUCLEOTIDE SEQUENCE [LARGE SCALE GENOMIC DNA]</scope>
</reference>
<feature type="region of interest" description="Disordered" evidence="1">
    <location>
        <begin position="1"/>
        <end position="29"/>
    </location>
</feature>
<feature type="transmembrane region" description="Helical" evidence="2">
    <location>
        <begin position="99"/>
        <end position="126"/>
    </location>
</feature>
<accession>A0ABN9RVF5</accession>
<evidence type="ECO:0000313" key="3">
    <source>
        <dbReference type="EMBL" id="CAK0821014.1"/>
    </source>
</evidence>
<sequence>TFPLDACRSSRGPSRSQRSPAAGRTPDAQMAAPVRRTLLPLLLAASALLAGLSFVAPPRAGPARTAGAAAAGAAAGVPAAALAAPTLGGEGGALGVDFLSWTVVWILVALAPFGVIFAGAFFSAFLPRAETMLDVKARPGYKKREFRQPGQANPTDDKAPPDGNKFMPKINTASIITN</sequence>
<evidence type="ECO:0000313" key="4">
    <source>
        <dbReference type="Proteomes" id="UP001189429"/>
    </source>
</evidence>
<evidence type="ECO:0000256" key="2">
    <source>
        <dbReference type="SAM" id="Phobius"/>
    </source>
</evidence>
<feature type="transmembrane region" description="Helical" evidence="2">
    <location>
        <begin position="68"/>
        <end position="87"/>
    </location>
</feature>
<gene>
    <name evidence="3" type="ORF">PCOR1329_LOCUS22456</name>
</gene>
<proteinExistence type="predicted"/>
<name>A0ABN9RVF5_9DINO</name>